<keyword evidence="3" id="KW-1185">Reference proteome</keyword>
<name>A0A077Z0E8_TRITR</name>
<evidence type="ECO:0000259" key="1">
    <source>
        <dbReference type="SMART" id="SM00252"/>
    </source>
</evidence>
<organism evidence="2 3">
    <name type="scientific">Trichuris trichiura</name>
    <name type="common">Whipworm</name>
    <name type="synonym">Trichocephalus trichiurus</name>
    <dbReference type="NCBI Taxonomy" id="36087"/>
    <lineage>
        <taxon>Eukaryota</taxon>
        <taxon>Metazoa</taxon>
        <taxon>Ecdysozoa</taxon>
        <taxon>Nematoda</taxon>
        <taxon>Enoplea</taxon>
        <taxon>Dorylaimia</taxon>
        <taxon>Trichinellida</taxon>
        <taxon>Trichuridae</taxon>
        <taxon>Trichuris</taxon>
    </lineage>
</organism>
<evidence type="ECO:0000313" key="2">
    <source>
        <dbReference type="EMBL" id="CDW53902.1"/>
    </source>
</evidence>
<reference evidence="2" key="2">
    <citation type="submission" date="2014-03" db="EMBL/GenBank/DDBJ databases">
        <title>The whipworm genome and dual-species transcriptomics of an intimate host-pathogen interaction.</title>
        <authorList>
            <person name="Foth B.J."/>
            <person name="Tsai I.J."/>
            <person name="Reid A.J."/>
            <person name="Bancroft A.J."/>
            <person name="Nichol S."/>
            <person name="Tracey A."/>
            <person name="Holroyd N."/>
            <person name="Cotton J.A."/>
            <person name="Stanley E.J."/>
            <person name="Zarowiecki M."/>
            <person name="Liu J.Z."/>
            <person name="Huckvale T."/>
            <person name="Cooper P.J."/>
            <person name="Grencis R.K."/>
            <person name="Berriman M."/>
        </authorList>
    </citation>
    <scope>NUCLEOTIDE SEQUENCE [LARGE SCALE GENOMIC DNA]</scope>
</reference>
<dbReference type="InterPro" id="IPR036860">
    <property type="entry name" value="SH2_dom_sf"/>
</dbReference>
<proteinExistence type="predicted"/>
<feature type="domain" description="SH2" evidence="1">
    <location>
        <begin position="103"/>
        <end position="188"/>
    </location>
</feature>
<sequence length="553" mass="64759">MDKNDQSLGQRELNSTKRKPEGELFTLRNCEEVSETSDLIIHRMLFKDFEYDHPTRHCLNEWPSFTENTLGTTSREAISWNENFPCKEEEMLHDFAVRPLCKLPYYHGCNKLENLTYLPSTVGEYLLFLDSDAEYEVTLLVRDDEGILSSITIERNQNGHFMLHKSDSNYCFTTIDKLINHYYKGQIPIKVLKKLKARLRYPLIDPEFEKGLLIEETTNSQKWTNGDYLLSGDANDSSLKTVLVKWGDTYTAFRLEQNRDKKRWKLPRSQLDEPEETVTTVDQVLKSLTRIKDASCGFMLLQPVLVNSDANSVGDMSKPQDRSLRKLVHKGQKFTVYLDEGSKIVTLSLCLELNKSLKYAHVPIKWNEDGYFYIKPYDAQQRLSTIEELLEYYRMYHLPIEVNDKETAEVLCGYLTNEVLNLEYFKRFYAIEENDVTQMECFHKNLTKEEAYGKLNHNGDYLLRWDNQAKRTVISVFWDGHYYDIIVRPNETLWNGYPLPKADEREPTEYVLSLAEFIRSAVTCEFQFHEAVLRRPVSNRNSESPKKFLGRLS</sequence>
<dbReference type="AlphaFoldDB" id="A0A077Z0E8"/>
<dbReference type="Gene3D" id="3.30.505.10">
    <property type="entry name" value="SH2 domain"/>
    <property type="match status" value="2"/>
</dbReference>
<dbReference type="SUPFAM" id="SSF55550">
    <property type="entry name" value="SH2 domain"/>
    <property type="match status" value="2"/>
</dbReference>
<dbReference type="SMART" id="SM00252">
    <property type="entry name" value="SH2"/>
    <property type="match status" value="2"/>
</dbReference>
<dbReference type="InterPro" id="IPR000980">
    <property type="entry name" value="SH2"/>
</dbReference>
<reference evidence="2" key="1">
    <citation type="submission" date="2014-01" db="EMBL/GenBank/DDBJ databases">
        <authorList>
            <person name="Aslett M."/>
        </authorList>
    </citation>
    <scope>NUCLEOTIDE SEQUENCE</scope>
</reference>
<dbReference type="OrthoDB" id="5914200at2759"/>
<evidence type="ECO:0000313" key="3">
    <source>
        <dbReference type="Proteomes" id="UP000030665"/>
    </source>
</evidence>
<dbReference type="InterPro" id="IPR055491">
    <property type="entry name" value="DUF7063"/>
</dbReference>
<dbReference type="Pfam" id="PF23205">
    <property type="entry name" value="DUF7063"/>
    <property type="match status" value="2"/>
</dbReference>
<feature type="domain" description="SH2" evidence="1">
    <location>
        <begin position="439"/>
        <end position="527"/>
    </location>
</feature>
<accession>A0A077Z0E8</accession>
<protein>
    <recommendedName>
        <fullName evidence="1">SH2 domain-containing protein</fullName>
    </recommendedName>
</protein>
<gene>
    <name evidence="2" type="ORF">TTRE_0000217101</name>
</gene>
<dbReference type="Proteomes" id="UP000030665">
    <property type="component" value="Unassembled WGS sequence"/>
</dbReference>
<dbReference type="InterPro" id="IPR055569">
    <property type="entry name" value="DUF7145"/>
</dbReference>
<dbReference type="Pfam" id="PF23638">
    <property type="entry name" value="DUF7145"/>
    <property type="match status" value="2"/>
</dbReference>
<dbReference type="EMBL" id="HG805872">
    <property type="protein sequence ID" value="CDW53902.1"/>
    <property type="molecule type" value="Genomic_DNA"/>
</dbReference>